<dbReference type="Pfam" id="PF03151">
    <property type="entry name" value="TPT"/>
    <property type="match status" value="1"/>
</dbReference>
<keyword evidence="2 5" id="KW-0812">Transmembrane</keyword>
<name>A0A1S2XM17_CICAR</name>
<dbReference type="PANTHER" id="PTHR11132">
    <property type="entry name" value="SOLUTE CARRIER FAMILY 35"/>
    <property type="match status" value="1"/>
</dbReference>
<keyword evidence="7" id="KW-1185">Reference proteome</keyword>
<evidence type="ECO:0000256" key="3">
    <source>
        <dbReference type="ARBA" id="ARBA00022989"/>
    </source>
</evidence>
<sequence>MISSVKQPSMSIIGSNVVLQKKGHSHSIVPFISREKPQRCIVSVQKPLHLSCVGVENFIGSVRVERSDLVTCEAYEADRSEVEGVGATAEAAKKVKIGIYFATWWALNVVFNVYNKKVLNAYPYPWLTSTLSLACASLMMLISWATRIAEAPNTDLQFWKTLFPVAVAHTIGHVAATVSMSKVAVSFTHIIKSGEPAFSVLVSRFLLGENFPVPVYLSLIPIIGGCGLAALTELNFNMTGFMGAMISNLAFVFRNIFLKKGMKEWCTILADKSFTLVSAKYLILFQDLDTCGKWAWGPAALVVLYDYLRDSTLPATKLIVGYLSLFQTWISEHFLDICKRDMDELISSMPQMFRWTAKQTSGNVAYYRENLDALRNTDII</sequence>
<dbReference type="InterPro" id="IPR037185">
    <property type="entry name" value="EmrE-like"/>
</dbReference>
<organism evidence="7 8">
    <name type="scientific">Cicer arietinum</name>
    <name type="common">Chickpea</name>
    <name type="synonym">Garbanzo</name>
    <dbReference type="NCBI Taxonomy" id="3827"/>
    <lineage>
        <taxon>Eukaryota</taxon>
        <taxon>Viridiplantae</taxon>
        <taxon>Streptophyta</taxon>
        <taxon>Embryophyta</taxon>
        <taxon>Tracheophyta</taxon>
        <taxon>Spermatophyta</taxon>
        <taxon>Magnoliopsida</taxon>
        <taxon>eudicotyledons</taxon>
        <taxon>Gunneridae</taxon>
        <taxon>Pentapetalae</taxon>
        <taxon>rosids</taxon>
        <taxon>fabids</taxon>
        <taxon>Fabales</taxon>
        <taxon>Fabaceae</taxon>
        <taxon>Papilionoideae</taxon>
        <taxon>50 kb inversion clade</taxon>
        <taxon>NPAAA clade</taxon>
        <taxon>Hologalegina</taxon>
        <taxon>IRL clade</taxon>
        <taxon>Cicereae</taxon>
        <taxon>Cicer</taxon>
    </lineage>
</organism>
<protein>
    <submittedName>
        <fullName evidence="8">Glucose-6-phosphate/phosphate translocator 1, chloroplastic</fullName>
    </submittedName>
</protein>
<feature type="transmembrane region" description="Helical" evidence="5">
    <location>
        <begin position="238"/>
        <end position="257"/>
    </location>
</feature>
<dbReference type="OrthoDB" id="6418713at2759"/>
<dbReference type="GO" id="GO:0016020">
    <property type="term" value="C:membrane"/>
    <property type="evidence" value="ECO:0007669"/>
    <property type="project" value="UniProtKB-SubCell"/>
</dbReference>
<accession>A0A1S2XM17</accession>
<evidence type="ECO:0000256" key="1">
    <source>
        <dbReference type="ARBA" id="ARBA00004141"/>
    </source>
</evidence>
<feature type="transmembrane region" description="Helical" evidence="5">
    <location>
        <begin position="97"/>
        <end position="114"/>
    </location>
</feature>
<dbReference type="AlphaFoldDB" id="A0A1S2XM17"/>
<feature type="transmembrane region" description="Helical" evidence="5">
    <location>
        <begin position="126"/>
        <end position="145"/>
    </location>
</feature>
<keyword evidence="3 5" id="KW-1133">Transmembrane helix</keyword>
<dbReference type="KEGG" id="cam:101500294"/>
<gene>
    <name evidence="8" type="primary">LOC101500294</name>
</gene>
<feature type="domain" description="Sugar phosphate transporter" evidence="6">
    <location>
        <begin position="96"/>
        <end position="280"/>
    </location>
</feature>
<dbReference type="InterPro" id="IPR050186">
    <property type="entry name" value="TPT_transporter"/>
</dbReference>
<proteinExistence type="predicted"/>
<dbReference type="GeneID" id="101500294"/>
<comment type="subcellular location">
    <subcellularLocation>
        <location evidence="1">Membrane</location>
        <topology evidence="1">Multi-pass membrane protein</topology>
    </subcellularLocation>
</comment>
<dbReference type="Proteomes" id="UP000087171">
    <property type="component" value="Chromosome Ca2"/>
</dbReference>
<reference evidence="8" key="2">
    <citation type="submission" date="2025-08" db="UniProtKB">
        <authorList>
            <consortium name="RefSeq"/>
        </authorList>
    </citation>
    <scope>IDENTIFICATION</scope>
    <source>
        <tissue evidence="8">Etiolated seedlings</tissue>
    </source>
</reference>
<dbReference type="PaxDb" id="3827-XP_004491386.1"/>
<dbReference type="SUPFAM" id="SSF103481">
    <property type="entry name" value="Multidrug resistance efflux transporter EmrE"/>
    <property type="match status" value="1"/>
</dbReference>
<reference evidence="7" key="1">
    <citation type="journal article" date="2013" name="Nat. Biotechnol.">
        <title>Draft genome sequence of chickpea (Cicer arietinum) provides a resource for trait improvement.</title>
        <authorList>
            <person name="Varshney R.K."/>
            <person name="Song C."/>
            <person name="Saxena R.K."/>
            <person name="Azam S."/>
            <person name="Yu S."/>
            <person name="Sharpe A.G."/>
            <person name="Cannon S."/>
            <person name="Baek J."/>
            <person name="Rosen B.D."/>
            <person name="Tar'an B."/>
            <person name="Millan T."/>
            <person name="Zhang X."/>
            <person name="Ramsay L.D."/>
            <person name="Iwata A."/>
            <person name="Wang Y."/>
            <person name="Nelson W."/>
            <person name="Farmer A.D."/>
            <person name="Gaur P.M."/>
            <person name="Soderlund C."/>
            <person name="Penmetsa R.V."/>
            <person name="Xu C."/>
            <person name="Bharti A.K."/>
            <person name="He W."/>
            <person name="Winter P."/>
            <person name="Zhao S."/>
            <person name="Hane J.K."/>
            <person name="Carrasquilla-Garcia N."/>
            <person name="Condie J.A."/>
            <person name="Upadhyaya H.D."/>
            <person name="Luo M.C."/>
            <person name="Thudi M."/>
            <person name="Gowda C.L."/>
            <person name="Singh N.P."/>
            <person name="Lichtenzveig J."/>
            <person name="Gali K.K."/>
            <person name="Rubio J."/>
            <person name="Nadarajan N."/>
            <person name="Dolezel J."/>
            <person name="Bansal K.C."/>
            <person name="Xu X."/>
            <person name="Edwards D."/>
            <person name="Zhang G."/>
            <person name="Kahl G."/>
            <person name="Gil J."/>
            <person name="Singh K.B."/>
            <person name="Datta S.K."/>
            <person name="Jackson S.A."/>
            <person name="Wang J."/>
            <person name="Cook D.R."/>
        </authorList>
    </citation>
    <scope>NUCLEOTIDE SEQUENCE [LARGE SCALE GENOMIC DNA]</scope>
    <source>
        <strain evidence="7">cv. CDC Frontier</strain>
    </source>
</reference>
<evidence type="ECO:0000256" key="2">
    <source>
        <dbReference type="ARBA" id="ARBA00022692"/>
    </source>
</evidence>
<evidence type="ECO:0000256" key="4">
    <source>
        <dbReference type="ARBA" id="ARBA00023136"/>
    </source>
</evidence>
<evidence type="ECO:0000313" key="8">
    <source>
        <dbReference type="RefSeq" id="XP_004491386.1"/>
    </source>
</evidence>
<keyword evidence="4 5" id="KW-0472">Membrane</keyword>
<evidence type="ECO:0000313" key="7">
    <source>
        <dbReference type="Proteomes" id="UP000087171"/>
    </source>
</evidence>
<dbReference type="InterPro" id="IPR004853">
    <property type="entry name" value="Sugar_P_trans_dom"/>
</dbReference>
<evidence type="ECO:0000259" key="6">
    <source>
        <dbReference type="Pfam" id="PF03151"/>
    </source>
</evidence>
<dbReference type="RefSeq" id="XP_004491386.1">
    <property type="nucleotide sequence ID" value="XM_004491329.1"/>
</dbReference>
<feature type="transmembrane region" description="Helical" evidence="5">
    <location>
        <begin position="213"/>
        <end position="232"/>
    </location>
</feature>
<evidence type="ECO:0000256" key="5">
    <source>
        <dbReference type="SAM" id="Phobius"/>
    </source>
</evidence>
<dbReference type="eggNOG" id="KOG1441">
    <property type="taxonomic scope" value="Eukaryota"/>
</dbReference>